<proteinExistence type="predicted"/>
<dbReference type="Proteomes" id="UP000529446">
    <property type="component" value="Unassembled WGS sequence"/>
</dbReference>
<dbReference type="SMART" id="SM00507">
    <property type="entry name" value="HNHc"/>
    <property type="match status" value="1"/>
</dbReference>
<dbReference type="Gene3D" id="1.10.30.50">
    <property type="match status" value="1"/>
</dbReference>
<dbReference type="RefSeq" id="WP_185527088.1">
    <property type="nucleotide sequence ID" value="NZ_JAARXI010000010.1"/>
</dbReference>
<reference evidence="1 2" key="1">
    <citation type="submission" date="2020-03" db="EMBL/GenBank/DDBJ databases">
        <title>Soil Listeria distribution.</title>
        <authorList>
            <person name="Liao J."/>
            <person name="Wiedmann M."/>
        </authorList>
    </citation>
    <scope>NUCLEOTIDE SEQUENCE [LARGE SCALE GENOMIC DNA]</scope>
    <source>
        <strain evidence="1 2">FSL L7-0360</strain>
    </source>
</reference>
<dbReference type="AlphaFoldDB" id="A0A7X0YPH9"/>
<evidence type="ECO:0000313" key="2">
    <source>
        <dbReference type="Proteomes" id="UP000529446"/>
    </source>
</evidence>
<dbReference type="InterPro" id="IPR052892">
    <property type="entry name" value="NA-targeting_endonuclease"/>
</dbReference>
<dbReference type="PANTHER" id="PTHR33877:SF2">
    <property type="entry name" value="OS07G0170200 PROTEIN"/>
    <property type="match status" value="1"/>
</dbReference>
<gene>
    <name evidence="1" type="ORF">HCB06_15420</name>
</gene>
<organism evidence="1 2">
    <name type="scientific">Listeria booriae</name>
    <dbReference type="NCBI Taxonomy" id="1552123"/>
    <lineage>
        <taxon>Bacteria</taxon>
        <taxon>Bacillati</taxon>
        <taxon>Bacillota</taxon>
        <taxon>Bacilli</taxon>
        <taxon>Bacillales</taxon>
        <taxon>Listeriaceae</taxon>
        <taxon>Listeria</taxon>
    </lineage>
</organism>
<dbReference type="InterPro" id="IPR029471">
    <property type="entry name" value="HNH_5"/>
</dbReference>
<evidence type="ECO:0000313" key="1">
    <source>
        <dbReference type="EMBL" id="MBC2118022.1"/>
    </source>
</evidence>
<dbReference type="EMBL" id="JAARXI010000010">
    <property type="protein sequence ID" value="MBC2118022.1"/>
    <property type="molecule type" value="Genomic_DNA"/>
</dbReference>
<protein>
    <submittedName>
        <fullName evidence="1">Uncharacterized protein</fullName>
    </submittedName>
</protein>
<dbReference type="InterPro" id="IPR003615">
    <property type="entry name" value="HNH_nuc"/>
</dbReference>
<dbReference type="Pfam" id="PF14279">
    <property type="entry name" value="HNH_5"/>
    <property type="match status" value="1"/>
</dbReference>
<comment type="caution">
    <text evidence="1">The sequence shown here is derived from an EMBL/GenBank/DDBJ whole genome shotgun (WGS) entry which is preliminary data.</text>
</comment>
<dbReference type="CDD" id="cd00085">
    <property type="entry name" value="HNHc"/>
    <property type="match status" value="1"/>
</dbReference>
<accession>A0A7X0YPH9</accession>
<sequence>MKVHFNGSNYYYDCRLLVNQGEITAVNLYANKKGKRKIDYQEAEQLVRGGIAGIVQHNRIHIFYQEMDIKKMVRRRDRQKCVYCGAYGDTADHVIPASIGGLTTFTNLVCACRICNFAKGTLSLNDFQKHALQMNFWQRLRHAKKLKRLQFTPYLPINTQQYQSFYSNTKKVNKSITDTATILQQLGKKLSSIDTRLQKMEKQILKVDRTAQNQIRELSSQVSANKTLLTNYIDANQKRSFWRKIFS</sequence>
<name>A0A7X0YPH9_9LIST</name>
<dbReference type="PANTHER" id="PTHR33877">
    <property type="entry name" value="SLL1193 PROTEIN"/>
    <property type="match status" value="1"/>
</dbReference>